<dbReference type="Proteomes" id="UP001224392">
    <property type="component" value="Unassembled WGS sequence"/>
</dbReference>
<accession>A0ABQ6M340</accession>
<dbReference type="EMBL" id="BSYJ01000015">
    <property type="protein sequence ID" value="GMG88766.1"/>
    <property type="molecule type" value="Genomic_DNA"/>
</dbReference>
<sequence length="147" mass="16304">MPNKEELIKYTAEFFERHWPRDLELSPPVWDIGWSWSGSVPHHDKGGVYALFSANGDVLYVGLGISSGGGPYDQHGISRRLIAHVIATDKSKGRGHYVPQDKWQDVKDLGAVGFPAEYSYLAAALEDFLIRKLAPSRNAVKKRGVVA</sequence>
<evidence type="ECO:0000259" key="1">
    <source>
        <dbReference type="PROSITE" id="PS50164"/>
    </source>
</evidence>
<evidence type="ECO:0000313" key="3">
    <source>
        <dbReference type="Proteomes" id="UP001224392"/>
    </source>
</evidence>
<gene>
    <name evidence="2" type="ORF">MNKW57_30870</name>
</gene>
<dbReference type="PROSITE" id="PS50164">
    <property type="entry name" value="GIY_YIG"/>
    <property type="match status" value="1"/>
</dbReference>
<keyword evidence="3" id="KW-1185">Reference proteome</keyword>
<reference evidence="2 3" key="1">
    <citation type="submission" date="2023-04" db="EMBL/GenBank/DDBJ databases">
        <title>Marinobulbifer ophiurae gen. nov., sp. Nov., isolate from tissue of brittle star Ophioplocus japonicus.</title>
        <authorList>
            <person name="Kawano K."/>
            <person name="Sawayama S."/>
            <person name="Nakagawa S."/>
        </authorList>
    </citation>
    <scope>NUCLEOTIDE SEQUENCE [LARGE SCALE GENOMIC DNA]</scope>
    <source>
        <strain evidence="2 3">NKW57</strain>
    </source>
</reference>
<organism evidence="2 3">
    <name type="scientific">Biformimicrobium ophioploci</name>
    <dbReference type="NCBI Taxonomy" id="3036711"/>
    <lineage>
        <taxon>Bacteria</taxon>
        <taxon>Pseudomonadati</taxon>
        <taxon>Pseudomonadota</taxon>
        <taxon>Gammaproteobacteria</taxon>
        <taxon>Cellvibrionales</taxon>
        <taxon>Microbulbiferaceae</taxon>
        <taxon>Biformimicrobium</taxon>
    </lineage>
</organism>
<dbReference type="InterPro" id="IPR000305">
    <property type="entry name" value="GIY-YIG_endonuc"/>
</dbReference>
<evidence type="ECO:0000313" key="2">
    <source>
        <dbReference type="EMBL" id="GMG88766.1"/>
    </source>
</evidence>
<dbReference type="RefSeq" id="WP_285765375.1">
    <property type="nucleotide sequence ID" value="NZ_BSYJ01000015.1"/>
</dbReference>
<comment type="caution">
    <text evidence="2">The sequence shown here is derived from an EMBL/GenBank/DDBJ whole genome shotgun (WGS) entry which is preliminary data.</text>
</comment>
<name>A0ABQ6M340_9GAMM</name>
<proteinExistence type="predicted"/>
<protein>
    <recommendedName>
        <fullName evidence="1">GIY-YIG domain-containing protein</fullName>
    </recommendedName>
</protein>
<feature type="domain" description="GIY-YIG" evidence="1">
    <location>
        <begin position="44"/>
        <end position="139"/>
    </location>
</feature>